<evidence type="ECO:0000313" key="5">
    <source>
        <dbReference type="Proteomes" id="UP001075354"/>
    </source>
</evidence>
<organism evidence="4 5">
    <name type="scientific">Megalurothrips usitatus</name>
    <name type="common">bean blossom thrips</name>
    <dbReference type="NCBI Taxonomy" id="439358"/>
    <lineage>
        <taxon>Eukaryota</taxon>
        <taxon>Metazoa</taxon>
        <taxon>Ecdysozoa</taxon>
        <taxon>Arthropoda</taxon>
        <taxon>Hexapoda</taxon>
        <taxon>Insecta</taxon>
        <taxon>Pterygota</taxon>
        <taxon>Neoptera</taxon>
        <taxon>Paraneoptera</taxon>
        <taxon>Thysanoptera</taxon>
        <taxon>Terebrantia</taxon>
        <taxon>Thripoidea</taxon>
        <taxon>Thripidae</taxon>
        <taxon>Megalurothrips</taxon>
    </lineage>
</organism>
<evidence type="ECO:0000256" key="1">
    <source>
        <dbReference type="PROSITE-ProRule" id="PRU00042"/>
    </source>
</evidence>
<dbReference type="EMBL" id="JAPTSV010000003">
    <property type="protein sequence ID" value="KAJ1529457.1"/>
    <property type="molecule type" value="Genomic_DNA"/>
</dbReference>
<keyword evidence="1" id="KW-0479">Metal-binding</keyword>
<dbReference type="Pfam" id="PF00096">
    <property type="entry name" value="zf-C2H2"/>
    <property type="match status" value="1"/>
</dbReference>
<keyword evidence="2" id="KW-1133">Transmembrane helix</keyword>
<dbReference type="PROSITE" id="PS50157">
    <property type="entry name" value="ZINC_FINGER_C2H2_2"/>
    <property type="match status" value="2"/>
</dbReference>
<feature type="domain" description="C2H2-type" evidence="3">
    <location>
        <begin position="161"/>
        <end position="189"/>
    </location>
</feature>
<name>A0AAV7XWQ7_9NEOP</name>
<dbReference type="SMART" id="SM00355">
    <property type="entry name" value="ZnF_C2H2"/>
    <property type="match status" value="2"/>
</dbReference>
<protein>
    <recommendedName>
        <fullName evidence="3">C2H2-type domain-containing protein</fullName>
    </recommendedName>
</protein>
<feature type="domain" description="C2H2-type" evidence="3">
    <location>
        <begin position="132"/>
        <end position="159"/>
    </location>
</feature>
<proteinExistence type="predicted"/>
<keyword evidence="5" id="KW-1185">Reference proteome</keyword>
<keyword evidence="1" id="KW-0862">Zinc</keyword>
<dbReference type="SUPFAM" id="SSF57667">
    <property type="entry name" value="beta-beta-alpha zinc fingers"/>
    <property type="match status" value="1"/>
</dbReference>
<accession>A0AAV7XWQ7</accession>
<dbReference type="Gene3D" id="3.30.160.60">
    <property type="entry name" value="Classic Zinc Finger"/>
    <property type="match status" value="1"/>
</dbReference>
<keyword evidence="2" id="KW-0812">Transmembrane</keyword>
<dbReference type="Proteomes" id="UP001075354">
    <property type="component" value="Chromosome 3"/>
</dbReference>
<dbReference type="InterPro" id="IPR036236">
    <property type="entry name" value="Znf_C2H2_sf"/>
</dbReference>
<dbReference type="AlphaFoldDB" id="A0AAV7XWQ7"/>
<reference evidence="4" key="1">
    <citation type="submission" date="2022-12" db="EMBL/GenBank/DDBJ databases">
        <title>Chromosome-level genome assembly of the bean flower thrips Megalurothrips usitatus.</title>
        <authorList>
            <person name="Ma L."/>
            <person name="Liu Q."/>
            <person name="Li H."/>
            <person name="Cai W."/>
        </authorList>
    </citation>
    <scope>NUCLEOTIDE SEQUENCE</scope>
    <source>
        <strain evidence="4">Cailab_2022a</strain>
    </source>
</reference>
<keyword evidence="1" id="KW-0863">Zinc-finger</keyword>
<sequence>MCYSNVQYGFDCILSLVIVSVNVLVCYPHFTFFSFWDSSPTSSIGRALAYSQRFWDRNPEDNGGLWRDGHISSIDGDISNDADPFSSLDEYYKHCGSFLDWGKPHSGFIPQHFEQRPTSSAPGESLSESKSYACEICGKVYKLSSSLYSHKKFECGRVPTFKCLFCPQRTFQKGSMKRHMKRIHNSEAAPIIISACNATVK</sequence>
<keyword evidence="2" id="KW-0472">Membrane</keyword>
<evidence type="ECO:0000256" key="2">
    <source>
        <dbReference type="SAM" id="Phobius"/>
    </source>
</evidence>
<comment type="caution">
    <text evidence="4">The sequence shown here is derived from an EMBL/GenBank/DDBJ whole genome shotgun (WGS) entry which is preliminary data.</text>
</comment>
<feature type="transmembrane region" description="Helical" evidence="2">
    <location>
        <begin position="12"/>
        <end position="36"/>
    </location>
</feature>
<evidence type="ECO:0000313" key="4">
    <source>
        <dbReference type="EMBL" id="KAJ1529457.1"/>
    </source>
</evidence>
<dbReference type="InterPro" id="IPR013087">
    <property type="entry name" value="Znf_C2H2_type"/>
</dbReference>
<gene>
    <name evidence="4" type="ORF">ONE63_006234</name>
</gene>
<evidence type="ECO:0000259" key="3">
    <source>
        <dbReference type="PROSITE" id="PS50157"/>
    </source>
</evidence>
<dbReference type="GO" id="GO:0008270">
    <property type="term" value="F:zinc ion binding"/>
    <property type="evidence" value="ECO:0007669"/>
    <property type="project" value="UniProtKB-KW"/>
</dbReference>